<dbReference type="SUPFAM" id="SSF51395">
    <property type="entry name" value="FMN-linked oxidoreductases"/>
    <property type="match status" value="1"/>
</dbReference>
<reference evidence="2 3" key="1">
    <citation type="submission" date="2021-07" db="EMBL/GenBank/DDBJ databases">
        <authorList>
            <person name="So Y."/>
        </authorList>
    </citation>
    <scope>NUCLEOTIDE SEQUENCE [LARGE SCALE GENOMIC DNA]</scope>
    <source>
        <strain evidence="2 3">HJA6</strain>
    </source>
</reference>
<dbReference type="Pfam" id="PF00724">
    <property type="entry name" value="Oxidored_FMN"/>
    <property type="match status" value="1"/>
</dbReference>
<dbReference type="PANTHER" id="PTHR22893:SF91">
    <property type="entry name" value="NADPH DEHYDROGENASE 2-RELATED"/>
    <property type="match status" value="1"/>
</dbReference>
<dbReference type="RefSeq" id="WP_219764730.1">
    <property type="nucleotide sequence ID" value="NZ_JAHYBZ010000007.1"/>
</dbReference>
<dbReference type="Gene3D" id="3.20.20.70">
    <property type="entry name" value="Aldolase class I"/>
    <property type="match status" value="1"/>
</dbReference>
<gene>
    <name evidence="2" type="ORF">KPL78_19825</name>
</gene>
<feature type="domain" description="NADH:flavin oxidoreductase/NADH oxidase N-terminal" evidence="1">
    <location>
        <begin position="7"/>
        <end position="329"/>
    </location>
</feature>
<dbReference type="InterPro" id="IPR013785">
    <property type="entry name" value="Aldolase_TIM"/>
</dbReference>
<dbReference type="EMBL" id="JAHYBZ010000007">
    <property type="protein sequence ID" value="MBW6400118.1"/>
    <property type="molecule type" value="Genomic_DNA"/>
</dbReference>
<dbReference type="PANTHER" id="PTHR22893">
    <property type="entry name" value="NADH OXIDOREDUCTASE-RELATED"/>
    <property type="match status" value="1"/>
</dbReference>
<dbReference type="CDD" id="cd02933">
    <property type="entry name" value="OYE_like_FMN"/>
    <property type="match status" value="1"/>
</dbReference>
<proteinExistence type="predicted"/>
<dbReference type="InterPro" id="IPR001155">
    <property type="entry name" value="OxRdtase_FMN_N"/>
</dbReference>
<accession>A0ABS7AD65</accession>
<keyword evidence="3" id="KW-1185">Reference proteome</keyword>
<dbReference type="InterPro" id="IPR045247">
    <property type="entry name" value="Oye-like"/>
</dbReference>
<dbReference type="Proteomes" id="UP001196565">
    <property type="component" value="Unassembled WGS sequence"/>
</dbReference>
<evidence type="ECO:0000313" key="3">
    <source>
        <dbReference type="Proteomes" id="UP001196565"/>
    </source>
</evidence>
<organism evidence="2 3">
    <name type="scientific">Roseomonas alba</name>
    <dbReference type="NCBI Taxonomy" id="2846776"/>
    <lineage>
        <taxon>Bacteria</taxon>
        <taxon>Pseudomonadati</taxon>
        <taxon>Pseudomonadota</taxon>
        <taxon>Alphaproteobacteria</taxon>
        <taxon>Acetobacterales</taxon>
        <taxon>Roseomonadaceae</taxon>
        <taxon>Roseomonas</taxon>
    </lineage>
</organism>
<evidence type="ECO:0000259" key="1">
    <source>
        <dbReference type="Pfam" id="PF00724"/>
    </source>
</evidence>
<protein>
    <submittedName>
        <fullName evidence="2">Alkene reductase</fullName>
    </submittedName>
</protein>
<sequence length="356" mass="36818">MTDTSLLFTPVRLGDVTLKNRIALAPMTRNRSPGGIPTDLNALYYAQRASAGLLITEGTTPDAGGRGYIDIPGLYDAAQVAGWKKVADAVHAKGGRIFAQVMHTGRISHPDFLDGGTPVAPSAIAAAGTIITREGPKPLPVPRALDAAEIPAIIATYGRAARLAVEAGLDGVEIHGANGYLPSQFLATNANQRTDEWGGSVENRARFLLGAVAAAAEAIGPGRVGLRVNPGGTFNDVADTDGAATLTHIATALSGKGLAYLHLVGGAYDYDAAGIARRHFDGPLMLNGGYDAARAEADLAAKRADVISFGVPFLANPDLPERLRLGVALNAPDPSTFYGGDSRGYTDYPALPAAAE</sequence>
<name>A0ABS7AD65_9PROT</name>
<comment type="caution">
    <text evidence="2">The sequence shown here is derived from an EMBL/GenBank/DDBJ whole genome shotgun (WGS) entry which is preliminary data.</text>
</comment>
<evidence type="ECO:0000313" key="2">
    <source>
        <dbReference type="EMBL" id="MBW6400118.1"/>
    </source>
</evidence>